<protein>
    <submittedName>
        <fullName evidence="1">Uncharacterized protein</fullName>
    </submittedName>
</protein>
<gene>
    <name evidence="1" type="ORF">M514_22855</name>
</gene>
<accession>A0A085N6B0</accession>
<reference evidence="1" key="1">
    <citation type="journal article" date="2014" name="Nat. Genet.">
        <title>Genome and transcriptome of the porcine whipworm Trichuris suis.</title>
        <authorList>
            <person name="Jex A.R."/>
            <person name="Nejsum P."/>
            <person name="Schwarz E.M."/>
            <person name="Hu L."/>
            <person name="Young N.D."/>
            <person name="Hall R.S."/>
            <person name="Korhonen P.K."/>
            <person name="Liao S."/>
            <person name="Thamsborg S."/>
            <person name="Xia J."/>
            <person name="Xu P."/>
            <person name="Wang S."/>
            <person name="Scheerlinck J.P."/>
            <person name="Hofmann A."/>
            <person name="Sternberg P.W."/>
            <person name="Wang J."/>
            <person name="Gasser R.B."/>
        </authorList>
    </citation>
    <scope>NUCLEOTIDE SEQUENCE [LARGE SCALE GENOMIC DNA]</scope>
    <source>
        <strain evidence="1">DCEP-RM93F</strain>
    </source>
</reference>
<evidence type="ECO:0000313" key="1">
    <source>
        <dbReference type="EMBL" id="KFD65006.1"/>
    </source>
</evidence>
<proteinExistence type="predicted"/>
<organism evidence="1">
    <name type="scientific">Trichuris suis</name>
    <name type="common">pig whipworm</name>
    <dbReference type="NCBI Taxonomy" id="68888"/>
    <lineage>
        <taxon>Eukaryota</taxon>
        <taxon>Metazoa</taxon>
        <taxon>Ecdysozoa</taxon>
        <taxon>Nematoda</taxon>
        <taxon>Enoplea</taxon>
        <taxon>Dorylaimia</taxon>
        <taxon>Trichinellida</taxon>
        <taxon>Trichuridae</taxon>
        <taxon>Trichuris</taxon>
    </lineage>
</organism>
<sequence>MDRCEDWDSVVDEDEQLDRGGIHGCGEECVVVVKEDDRVAQAGCNEEADRDQERKNEQMVPFYMLTTGWDRPADLVTLVNVFVCRGMLDDG</sequence>
<dbReference type="EMBL" id="KL367546">
    <property type="protein sequence ID" value="KFD65006.1"/>
    <property type="molecule type" value="Genomic_DNA"/>
</dbReference>
<dbReference type="AlphaFoldDB" id="A0A085N6B0"/>
<name>A0A085N6B0_9BILA</name>
<dbReference type="Proteomes" id="UP000030758">
    <property type="component" value="Unassembled WGS sequence"/>
</dbReference>